<dbReference type="InterPro" id="IPR005530">
    <property type="entry name" value="SPW"/>
</dbReference>
<keyword evidence="4" id="KW-1185">Reference proteome</keyword>
<comment type="caution">
    <text evidence="3">The sequence shown here is derived from an EMBL/GenBank/DDBJ whole genome shotgun (WGS) entry which is preliminary data.</text>
</comment>
<reference evidence="3" key="1">
    <citation type="journal article" date="2014" name="Int. J. Syst. Evol. Microbiol.">
        <title>Complete genome sequence of Corynebacterium casei LMG S-19264T (=DSM 44701T), isolated from a smear-ripened cheese.</title>
        <authorList>
            <consortium name="US DOE Joint Genome Institute (JGI-PGF)"/>
            <person name="Walter F."/>
            <person name="Albersmeier A."/>
            <person name="Kalinowski J."/>
            <person name="Ruckert C."/>
        </authorList>
    </citation>
    <scope>NUCLEOTIDE SEQUENCE</scope>
    <source>
        <strain evidence="3">CCM 7684</strain>
    </source>
</reference>
<evidence type="ECO:0000256" key="1">
    <source>
        <dbReference type="SAM" id="Phobius"/>
    </source>
</evidence>
<reference evidence="3" key="2">
    <citation type="submission" date="2020-09" db="EMBL/GenBank/DDBJ databases">
        <authorList>
            <person name="Sun Q."/>
            <person name="Sedlacek I."/>
        </authorList>
    </citation>
    <scope>NUCLEOTIDE SEQUENCE</scope>
    <source>
        <strain evidence="3">CCM 7684</strain>
    </source>
</reference>
<dbReference type="Pfam" id="PF03779">
    <property type="entry name" value="SPW"/>
    <property type="match status" value="1"/>
</dbReference>
<evidence type="ECO:0000259" key="2">
    <source>
        <dbReference type="Pfam" id="PF03779"/>
    </source>
</evidence>
<evidence type="ECO:0000313" key="3">
    <source>
        <dbReference type="EMBL" id="GGE52317.1"/>
    </source>
</evidence>
<organism evidence="3 4">
    <name type="scientific">Agaricicola taiwanensis</name>
    <dbReference type="NCBI Taxonomy" id="591372"/>
    <lineage>
        <taxon>Bacteria</taxon>
        <taxon>Pseudomonadati</taxon>
        <taxon>Pseudomonadota</taxon>
        <taxon>Alphaproteobacteria</taxon>
        <taxon>Rhodobacterales</taxon>
        <taxon>Paracoccaceae</taxon>
        <taxon>Agaricicola</taxon>
    </lineage>
</organism>
<keyword evidence="1" id="KW-0812">Transmembrane</keyword>
<dbReference type="RefSeq" id="WP_188410797.1">
    <property type="nucleotide sequence ID" value="NZ_BMCP01000005.1"/>
</dbReference>
<gene>
    <name evidence="3" type="ORF">GCM10007276_31650</name>
</gene>
<sequence length="123" mass="13348">MRVLPTYVHGVVDYLVGMVLIALPHLLGFADGTAAQYVPQTLGVAAVVYSLGTRYELGLIGILSMPFHLLLDGLSGLLLLASPWLFGFADRIVWPHVVFGAFEILASLVTKTVPFGRSPDLRR</sequence>
<dbReference type="Proteomes" id="UP000602745">
    <property type="component" value="Unassembled WGS sequence"/>
</dbReference>
<feature type="domain" description="SPW repeat-containing integral membrane" evidence="2">
    <location>
        <begin position="9"/>
        <end position="108"/>
    </location>
</feature>
<dbReference type="AlphaFoldDB" id="A0A8J2YM99"/>
<keyword evidence="1" id="KW-0472">Membrane</keyword>
<evidence type="ECO:0000313" key="4">
    <source>
        <dbReference type="Proteomes" id="UP000602745"/>
    </source>
</evidence>
<proteinExistence type="predicted"/>
<feature type="transmembrane region" description="Helical" evidence="1">
    <location>
        <begin position="34"/>
        <end position="52"/>
    </location>
</feature>
<protein>
    <recommendedName>
        <fullName evidence="2">SPW repeat-containing integral membrane domain-containing protein</fullName>
    </recommendedName>
</protein>
<feature type="transmembrane region" description="Helical" evidence="1">
    <location>
        <begin position="7"/>
        <end position="28"/>
    </location>
</feature>
<name>A0A8J2YM99_9RHOB</name>
<dbReference type="EMBL" id="BMCP01000005">
    <property type="protein sequence ID" value="GGE52317.1"/>
    <property type="molecule type" value="Genomic_DNA"/>
</dbReference>
<accession>A0A8J2YM99</accession>
<feature type="transmembrane region" description="Helical" evidence="1">
    <location>
        <begin position="59"/>
        <end position="86"/>
    </location>
</feature>
<keyword evidence="1" id="KW-1133">Transmembrane helix</keyword>
<feature type="transmembrane region" description="Helical" evidence="1">
    <location>
        <begin position="92"/>
        <end position="113"/>
    </location>
</feature>